<organism evidence="2 3">
    <name type="scientific">Candidatus Neomicrothrix parvicella RN1</name>
    <dbReference type="NCBI Taxonomy" id="1229780"/>
    <lineage>
        <taxon>Bacteria</taxon>
        <taxon>Bacillati</taxon>
        <taxon>Actinomycetota</taxon>
        <taxon>Acidimicrobiia</taxon>
        <taxon>Acidimicrobiales</taxon>
        <taxon>Microthrixaceae</taxon>
        <taxon>Candidatus Neomicrothrix</taxon>
    </lineage>
</organism>
<sequence>MSTAPDPTLIRSWPASEVCPGRTGTDGVDGRNDDRVVDVSGGLKSVTLACTMRLSFIQPKG</sequence>
<reference evidence="2 3" key="1">
    <citation type="journal article" date="2013" name="ISME J.">
        <title>Metabolic model for the filamentous 'Candidatus Microthrix parvicella' based on genomic and metagenomic analyses.</title>
        <authorList>
            <person name="Jon McIlroy S."/>
            <person name="Kristiansen R."/>
            <person name="Albertsen M."/>
            <person name="Michael Karst S."/>
            <person name="Rossetti S."/>
            <person name="Lund Nielsen J."/>
            <person name="Tandoi V."/>
            <person name="James Seviour R."/>
            <person name="Nielsen P.H."/>
        </authorList>
    </citation>
    <scope>NUCLEOTIDE SEQUENCE [LARGE SCALE GENOMIC DNA]</scope>
    <source>
        <strain evidence="2 3">RN1</strain>
    </source>
</reference>
<comment type="caution">
    <text evidence="2">The sequence shown here is derived from an EMBL/GenBank/DDBJ whole genome shotgun (WGS) entry which is preliminary data.</text>
</comment>
<evidence type="ECO:0000313" key="2">
    <source>
        <dbReference type="EMBL" id="CCM63997.1"/>
    </source>
</evidence>
<keyword evidence="3" id="KW-1185">Reference proteome</keyword>
<dbReference type="HOGENOM" id="CLU_2913854_0_0_11"/>
<gene>
    <name evidence="2" type="ORF">BN381_310093</name>
</gene>
<accession>R4Z5U6</accession>
<dbReference type="EMBL" id="CANL01000025">
    <property type="protein sequence ID" value="CCM63997.1"/>
    <property type="molecule type" value="Genomic_DNA"/>
</dbReference>
<evidence type="ECO:0000313" key="3">
    <source>
        <dbReference type="Proteomes" id="UP000018291"/>
    </source>
</evidence>
<dbReference type="STRING" id="1229780.BN381_310093"/>
<dbReference type="AlphaFoldDB" id="R4Z5U6"/>
<dbReference type="Proteomes" id="UP000018291">
    <property type="component" value="Unassembled WGS sequence"/>
</dbReference>
<feature type="region of interest" description="Disordered" evidence="1">
    <location>
        <begin position="1"/>
        <end position="33"/>
    </location>
</feature>
<protein>
    <submittedName>
        <fullName evidence="2">Uncharacterized protein</fullName>
    </submittedName>
</protein>
<evidence type="ECO:0000256" key="1">
    <source>
        <dbReference type="SAM" id="MobiDB-lite"/>
    </source>
</evidence>
<proteinExistence type="predicted"/>
<name>R4Z5U6_9ACTN</name>